<protein>
    <recommendedName>
        <fullName evidence="11">Phosphoglucomutase</fullName>
        <ecNumber evidence="6">5.4.2.2</ecNumber>
    </recommendedName>
    <alternativeName>
        <fullName evidence="13">Alpha-phosphoglucomutase</fullName>
    </alternativeName>
    <alternativeName>
        <fullName evidence="12">Glucose phosphomutase</fullName>
    </alternativeName>
</protein>
<evidence type="ECO:0000256" key="1">
    <source>
        <dbReference type="ARBA" id="ARBA00000443"/>
    </source>
</evidence>
<evidence type="ECO:0000256" key="3">
    <source>
        <dbReference type="ARBA" id="ARBA00005164"/>
    </source>
</evidence>
<evidence type="ECO:0000259" key="16">
    <source>
        <dbReference type="Pfam" id="PF02878"/>
    </source>
</evidence>
<evidence type="ECO:0000256" key="2">
    <source>
        <dbReference type="ARBA" id="ARBA00001946"/>
    </source>
</evidence>
<dbReference type="Pfam" id="PF02880">
    <property type="entry name" value="PGM_PMM_III"/>
    <property type="match status" value="1"/>
</dbReference>
<evidence type="ECO:0000256" key="14">
    <source>
        <dbReference type="RuleBase" id="RU004326"/>
    </source>
</evidence>
<comment type="caution">
    <text evidence="19">The sequence shown here is derived from an EMBL/GenBank/DDBJ whole genome shotgun (WGS) entry which is preliminary data.</text>
</comment>
<evidence type="ECO:0000256" key="10">
    <source>
        <dbReference type="ARBA" id="ARBA00023235"/>
    </source>
</evidence>
<evidence type="ECO:0000259" key="15">
    <source>
        <dbReference type="Pfam" id="PF00408"/>
    </source>
</evidence>
<comment type="similarity">
    <text evidence="5 14">Belongs to the phosphohexose mutase family.</text>
</comment>
<feature type="domain" description="Alpha-D-phosphohexomutase alpha/beta/alpha" evidence="17">
    <location>
        <begin position="203"/>
        <end position="302"/>
    </location>
</feature>
<dbReference type="InterPro" id="IPR016066">
    <property type="entry name" value="A-D-PHexomutase_CS"/>
</dbReference>
<keyword evidence="7" id="KW-0597">Phosphoprotein</keyword>
<feature type="domain" description="Alpha-D-phosphohexomutase alpha/beta/alpha" evidence="16">
    <location>
        <begin position="42"/>
        <end position="176"/>
    </location>
</feature>
<dbReference type="PANTHER" id="PTHR45745">
    <property type="entry name" value="PHOSPHOMANNOMUTASE 45A"/>
    <property type="match status" value="1"/>
</dbReference>
<evidence type="ECO:0000256" key="13">
    <source>
        <dbReference type="ARBA" id="ARBA00041467"/>
    </source>
</evidence>
<dbReference type="AlphaFoldDB" id="A0A562JKX6"/>
<evidence type="ECO:0000256" key="12">
    <source>
        <dbReference type="ARBA" id="ARBA00041398"/>
    </source>
</evidence>
<dbReference type="InterPro" id="IPR005844">
    <property type="entry name" value="A-D-PHexomutase_a/b/a-I"/>
</dbReference>
<evidence type="ECO:0000256" key="9">
    <source>
        <dbReference type="ARBA" id="ARBA00022842"/>
    </source>
</evidence>
<sequence>MYREKLDIWLESPYVDESLKEELKKIEKIESEVEDRFYRELEFGTGGMRGKIGAGTNRMNFVTVAKATQGIADFLNKKYSGEQLSAAIAYDSRNMSKEFAGKTAAVFAANNIKVYLFESLRPTPELSFAVRHYGCKAGVVITASHNPPEYNGYKVYDQYGGQVVEDADEIISMINKVNLKDVKLTTEDNDKIVTIGNELDTTYINEVKKLSIRDDVDKNLNIIYTPLHGTGNMPVRRVLDELGYKNVRVVKEQEMPDPMFSTVKSPNPEEISAFEIAIKRAGELNGEIIIGTDPDCDRVGLVVRSSDGGYVPLNGNQTGALLLNYVLSSLDEKGMIPENAAVVKTIVTSEIGRAIASKYNVASFDTLTGFKYIAELMQKFEDTKSNNFIFGYEESYGYLAGTFVRDKDAVIASMLICEMAAYYKRNGKTLLEVLKDIYREHGYYIEETISLTFAGASGQSKMKSIMENFRENKLSSIAGKNIPYIYDYKMGIELNLLTGKTEHLSYPKSDVLKFCFENGSWLVLRPSGTEPKLKVYFSINEENESKSTQVLENTKKEILSIIDRIQINN</sequence>
<dbReference type="GO" id="GO:0005975">
    <property type="term" value="P:carbohydrate metabolic process"/>
    <property type="evidence" value="ECO:0007669"/>
    <property type="project" value="InterPro"/>
</dbReference>
<evidence type="ECO:0000256" key="6">
    <source>
        <dbReference type="ARBA" id="ARBA00012728"/>
    </source>
</evidence>
<dbReference type="EMBL" id="VLKH01000001">
    <property type="protein sequence ID" value="TWH83820.1"/>
    <property type="molecule type" value="Genomic_DNA"/>
</dbReference>
<reference evidence="19 20" key="1">
    <citation type="submission" date="2019-07" db="EMBL/GenBank/DDBJ databases">
        <title>Genomic Encyclopedia of Type Strains, Phase I: the one thousand microbial genomes (KMG-I) project.</title>
        <authorList>
            <person name="Kyrpides N."/>
        </authorList>
    </citation>
    <scope>NUCLEOTIDE SEQUENCE [LARGE SCALE GENOMIC DNA]</scope>
    <source>
        <strain evidence="19 20">DSM 13558</strain>
    </source>
</reference>
<evidence type="ECO:0000256" key="8">
    <source>
        <dbReference type="ARBA" id="ARBA00022723"/>
    </source>
</evidence>
<evidence type="ECO:0000313" key="20">
    <source>
        <dbReference type="Proteomes" id="UP000315343"/>
    </source>
</evidence>
<evidence type="ECO:0000313" key="19">
    <source>
        <dbReference type="EMBL" id="TWH83820.1"/>
    </source>
</evidence>
<dbReference type="GO" id="GO:0006166">
    <property type="term" value="P:purine ribonucleoside salvage"/>
    <property type="evidence" value="ECO:0007669"/>
    <property type="project" value="TreeGrafter"/>
</dbReference>
<dbReference type="GO" id="GO:0000287">
    <property type="term" value="F:magnesium ion binding"/>
    <property type="evidence" value="ECO:0007669"/>
    <property type="project" value="InterPro"/>
</dbReference>
<dbReference type="Pfam" id="PF00408">
    <property type="entry name" value="PGM_PMM_IV"/>
    <property type="match status" value="1"/>
</dbReference>
<feature type="domain" description="Alpha-D-phosphohexomutase alpha/beta/alpha" evidence="18">
    <location>
        <begin position="314"/>
        <end position="439"/>
    </location>
</feature>
<dbReference type="GO" id="GO:0004614">
    <property type="term" value="F:phosphoglucomutase activity"/>
    <property type="evidence" value="ECO:0007669"/>
    <property type="project" value="UniProtKB-EC"/>
</dbReference>
<dbReference type="PANTHER" id="PTHR45745:SF1">
    <property type="entry name" value="PHOSPHOGLUCOMUTASE 2B-RELATED"/>
    <property type="match status" value="1"/>
</dbReference>
<dbReference type="PROSITE" id="PS00710">
    <property type="entry name" value="PGM_PMM"/>
    <property type="match status" value="1"/>
</dbReference>
<keyword evidence="9 14" id="KW-0460">Magnesium</keyword>
<dbReference type="InterPro" id="IPR005845">
    <property type="entry name" value="A-D-PHexomutase_a/b/a-II"/>
</dbReference>
<dbReference type="Pfam" id="PF02879">
    <property type="entry name" value="PGM_PMM_II"/>
    <property type="match status" value="1"/>
</dbReference>
<keyword evidence="20" id="KW-1185">Reference proteome</keyword>
<dbReference type="Pfam" id="PF02878">
    <property type="entry name" value="PGM_PMM_I"/>
    <property type="match status" value="1"/>
</dbReference>
<dbReference type="CDD" id="cd05799">
    <property type="entry name" value="PGM2"/>
    <property type="match status" value="1"/>
</dbReference>
<evidence type="ECO:0000256" key="5">
    <source>
        <dbReference type="ARBA" id="ARBA00010231"/>
    </source>
</evidence>
<dbReference type="SUPFAM" id="SSF53738">
    <property type="entry name" value="Phosphoglucomutase, first 3 domains"/>
    <property type="match status" value="3"/>
</dbReference>
<dbReference type="InterPro" id="IPR005843">
    <property type="entry name" value="A-D-PHexomutase_C"/>
</dbReference>
<dbReference type="GO" id="GO:0008973">
    <property type="term" value="F:phosphopentomutase activity"/>
    <property type="evidence" value="ECO:0007669"/>
    <property type="project" value="TreeGrafter"/>
</dbReference>
<dbReference type="InterPro" id="IPR005846">
    <property type="entry name" value="A-D-PHexomutase_a/b/a-III"/>
</dbReference>
<comment type="pathway">
    <text evidence="4">Lipid metabolism.</text>
</comment>
<dbReference type="PRINTS" id="PR00509">
    <property type="entry name" value="PGMPMM"/>
</dbReference>
<feature type="domain" description="Alpha-D-phosphohexomutase C-terminal" evidence="15">
    <location>
        <begin position="508"/>
        <end position="537"/>
    </location>
</feature>
<gene>
    <name evidence="19" type="ORF">LY60_00433</name>
</gene>
<keyword evidence="8 14" id="KW-0479">Metal-binding</keyword>
<evidence type="ECO:0000256" key="11">
    <source>
        <dbReference type="ARBA" id="ARBA00039995"/>
    </source>
</evidence>
<dbReference type="Gene3D" id="3.40.120.10">
    <property type="entry name" value="Alpha-D-Glucose-1,6-Bisphosphate, subunit A, domain 3"/>
    <property type="match status" value="3"/>
</dbReference>
<proteinExistence type="inferred from homology"/>
<dbReference type="OrthoDB" id="9806956at2"/>
<dbReference type="InterPro" id="IPR016055">
    <property type="entry name" value="A-D-PHexomutase_a/b/a-I/II/III"/>
</dbReference>
<dbReference type="SUPFAM" id="SSF55957">
    <property type="entry name" value="Phosphoglucomutase, C-terminal domain"/>
    <property type="match status" value="1"/>
</dbReference>
<comment type="cofactor">
    <cofactor evidence="2">
        <name>Mg(2+)</name>
        <dbReference type="ChEBI" id="CHEBI:18420"/>
    </cofactor>
</comment>
<evidence type="ECO:0000256" key="7">
    <source>
        <dbReference type="ARBA" id="ARBA00022553"/>
    </source>
</evidence>
<organism evidence="19 20">
    <name type="scientific">Sedimentibacter saalensis</name>
    <dbReference type="NCBI Taxonomy" id="130788"/>
    <lineage>
        <taxon>Bacteria</taxon>
        <taxon>Bacillati</taxon>
        <taxon>Bacillota</taxon>
        <taxon>Tissierellia</taxon>
        <taxon>Sedimentibacter</taxon>
    </lineage>
</organism>
<dbReference type="Proteomes" id="UP000315343">
    <property type="component" value="Unassembled WGS sequence"/>
</dbReference>
<dbReference type="Gene3D" id="3.30.310.50">
    <property type="entry name" value="Alpha-D-phosphohexomutase, C-terminal domain"/>
    <property type="match status" value="1"/>
</dbReference>
<evidence type="ECO:0000256" key="4">
    <source>
        <dbReference type="ARBA" id="ARBA00005189"/>
    </source>
</evidence>
<comment type="pathway">
    <text evidence="3">Glycolipid metabolism; diglucosyl-diacylglycerol biosynthesis.</text>
</comment>
<dbReference type="InterPro" id="IPR036900">
    <property type="entry name" value="A-D-PHexomutase_C_sf"/>
</dbReference>
<dbReference type="InterPro" id="IPR005841">
    <property type="entry name" value="Alpha-D-phosphohexomutase_SF"/>
</dbReference>
<dbReference type="EC" id="5.4.2.2" evidence="6"/>
<keyword evidence="10" id="KW-0413">Isomerase</keyword>
<comment type="catalytic activity">
    <reaction evidence="1">
        <text>alpha-D-glucose 1-phosphate = alpha-D-glucose 6-phosphate</text>
        <dbReference type="Rhea" id="RHEA:23536"/>
        <dbReference type="ChEBI" id="CHEBI:58225"/>
        <dbReference type="ChEBI" id="CHEBI:58601"/>
        <dbReference type="EC" id="5.4.2.2"/>
    </reaction>
</comment>
<name>A0A562JKX6_9FIRM</name>
<accession>A0A562JKX6</accession>
<dbReference type="RefSeq" id="WP_145079316.1">
    <property type="nucleotide sequence ID" value="NZ_VLKH01000001.1"/>
</dbReference>
<evidence type="ECO:0000259" key="17">
    <source>
        <dbReference type="Pfam" id="PF02879"/>
    </source>
</evidence>
<evidence type="ECO:0000259" key="18">
    <source>
        <dbReference type="Pfam" id="PF02880"/>
    </source>
</evidence>